<organism evidence="1">
    <name type="scientific">Musa acuminata subsp. malaccensis</name>
    <name type="common">Wild banana</name>
    <name type="synonym">Musa malaccensis</name>
    <dbReference type="NCBI Taxonomy" id="214687"/>
    <lineage>
        <taxon>Eukaryota</taxon>
        <taxon>Viridiplantae</taxon>
        <taxon>Streptophyta</taxon>
        <taxon>Embryophyta</taxon>
        <taxon>Tracheophyta</taxon>
        <taxon>Spermatophyta</taxon>
        <taxon>Magnoliopsida</taxon>
        <taxon>Liliopsida</taxon>
        <taxon>Zingiberales</taxon>
        <taxon>Musaceae</taxon>
        <taxon>Musa</taxon>
    </lineage>
</organism>
<feature type="non-terminal residue" evidence="1">
    <location>
        <position position="34"/>
    </location>
</feature>
<reference evidence="1" key="1">
    <citation type="submission" date="2021-03" db="EMBL/GenBank/DDBJ databases">
        <authorList>
            <consortium name="Genoscope - CEA"/>
            <person name="William W."/>
        </authorList>
    </citation>
    <scope>NUCLEOTIDE SEQUENCE</scope>
    <source>
        <strain evidence="1">Doubled-haploid Pahang</strain>
    </source>
</reference>
<proteinExistence type="predicted"/>
<accession>A0A8D7EW86</accession>
<sequence length="34" mass="4030">STNHLDNGITHPRICERILRNLEVHKRHSHDRAC</sequence>
<feature type="non-terminal residue" evidence="1">
    <location>
        <position position="1"/>
    </location>
</feature>
<protein>
    <submittedName>
        <fullName evidence="1">(wild Malaysian banana) hypothetical protein</fullName>
    </submittedName>
</protein>
<dbReference type="AlphaFoldDB" id="A0A8D7EW86"/>
<gene>
    <name evidence="1" type="ORF">GSMUA_342010.1</name>
</gene>
<dbReference type="EMBL" id="HG996472">
    <property type="protein sequence ID" value="CAG1830947.1"/>
    <property type="molecule type" value="Genomic_DNA"/>
</dbReference>
<name>A0A8D7EW86_MUSAM</name>
<evidence type="ECO:0000313" key="1">
    <source>
        <dbReference type="EMBL" id="CAG1830947.1"/>
    </source>
</evidence>